<dbReference type="Pfam" id="PF05193">
    <property type="entry name" value="Peptidase_M16_C"/>
    <property type="match status" value="1"/>
</dbReference>
<accession>A0A1F6XW10</accession>
<dbReference type="GO" id="GO:0006508">
    <property type="term" value="P:proteolysis"/>
    <property type="evidence" value="ECO:0007669"/>
    <property type="project" value="InterPro"/>
</dbReference>
<gene>
    <name evidence="5" type="ORF">A3H53_04875</name>
</gene>
<dbReference type="InterPro" id="IPR007863">
    <property type="entry name" value="Peptidase_M16_C"/>
</dbReference>
<dbReference type="GO" id="GO:0004222">
    <property type="term" value="F:metalloendopeptidase activity"/>
    <property type="evidence" value="ECO:0007669"/>
    <property type="project" value="InterPro"/>
</dbReference>
<dbReference type="InterPro" id="IPR001431">
    <property type="entry name" value="Pept_M16_Zn_BS"/>
</dbReference>
<organism evidence="5 6">
    <name type="scientific">Candidatus Nomurabacteria bacterium RIFCSPLOWO2_02_FULL_40_10</name>
    <dbReference type="NCBI Taxonomy" id="1801786"/>
    <lineage>
        <taxon>Bacteria</taxon>
        <taxon>Candidatus Nomuraibacteriota</taxon>
    </lineage>
</organism>
<dbReference type="Gene3D" id="3.30.830.10">
    <property type="entry name" value="Metalloenzyme, LuxS/M16 peptidase-like"/>
    <property type="match status" value="2"/>
</dbReference>
<evidence type="ECO:0000313" key="5">
    <source>
        <dbReference type="EMBL" id="OGI98319.1"/>
    </source>
</evidence>
<proteinExistence type="inferred from homology"/>
<dbReference type="Pfam" id="PF00675">
    <property type="entry name" value="Peptidase_M16"/>
    <property type="match status" value="1"/>
</dbReference>
<dbReference type="EMBL" id="MFVK01000037">
    <property type="protein sequence ID" value="OGI98319.1"/>
    <property type="molecule type" value="Genomic_DNA"/>
</dbReference>
<name>A0A1F6XW10_9BACT</name>
<dbReference type="Proteomes" id="UP000176479">
    <property type="component" value="Unassembled WGS sequence"/>
</dbReference>
<dbReference type="SUPFAM" id="SSF63411">
    <property type="entry name" value="LuxS/MPP-like metallohydrolase"/>
    <property type="match status" value="2"/>
</dbReference>
<dbReference type="PANTHER" id="PTHR11851">
    <property type="entry name" value="METALLOPROTEASE"/>
    <property type="match status" value="1"/>
</dbReference>
<dbReference type="GO" id="GO:0046872">
    <property type="term" value="F:metal ion binding"/>
    <property type="evidence" value="ECO:0007669"/>
    <property type="project" value="InterPro"/>
</dbReference>
<feature type="domain" description="Peptidase M16 N-terminal" evidence="3">
    <location>
        <begin position="33"/>
        <end position="168"/>
    </location>
</feature>
<dbReference type="InterPro" id="IPR011765">
    <property type="entry name" value="Pept_M16_N"/>
</dbReference>
<comment type="caution">
    <text evidence="5">The sequence shown here is derived from an EMBL/GenBank/DDBJ whole genome shotgun (WGS) entry which is preliminary data.</text>
</comment>
<sequence length="427" mass="47793">MLKLEELGVRLQETTLSNGCRLILYERPEMPLAINVVFLSGSRFDKNGKEGTAHFLEHMITAGSSKFPSKDKLAAYIEQYGGIFGASTSDDTMNIRVSLGDPSDVSKAFDVLHEILLDPFFEEKILETERGSVLREIGETISNPQRLIWEIYDKLFFQGTEIGRPTAGSEDSIPLISKEDVSDFYKNNLVSGRMALVVSGGVKLDSLVKEAEGKILLPKSERFILNKDLPVIRNNPVMIEYDKDADKVYLVFGFRAVGENNVDIYPLRVITNVLGGGRASMLSKKLRYERGLVYTVSAGVHKLSDAGTVWISTSILKEKLQETLDIITEEIRRVIQEGLTEEEVNFSKNKIIKSQRMAMQTSELWAGFNSYAEVVGPKVITLSDYTKGIEAVTPEDTKKVAQKYFTPNNWYLAMHGNVKENGVKINL</sequence>
<evidence type="ECO:0000313" key="6">
    <source>
        <dbReference type="Proteomes" id="UP000176479"/>
    </source>
</evidence>
<evidence type="ECO:0000259" key="4">
    <source>
        <dbReference type="Pfam" id="PF05193"/>
    </source>
</evidence>
<dbReference type="InterPro" id="IPR050361">
    <property type="entry name" value="MPP/UQCRC_Complex"/>
</dbReference>
<feature type="domain" description="Peptidase M16 C-terminal" evidence="4">
    <location>
        <begin position="176"/>
        <end position="350"/>
    </location>
</feature>
<protein>
    <recommendedName>
        <fullName evidence="7">Peptidase M16</fullName>
    </recommendedName>
</protein>
<dbReference type="PROSITE" id="PS00143">
    <property type="entry name" value="INSULINASE"/>
    <property type="match status" value="1"/>
</dbReference>
<comment type="similarity">
    <text evidence="1 2">Belongs to the peptidase M16 family.</text>
</comment>
<evidence type="ECO:0008006" key="7">
    <source>
        <dbReference type="Google" id="ProtNLM"/>
    </source>
</evidence>
<dbReference type="InterPro" id="IPR011249">
    <property type="entry name" value="Metalloenz_LuxS/M16"/>
</dbReference>
<reference evidence="5 6" key="1">
    <citation type="journal article" date="2016" name="Nat. Commun.">
        <title>Thousands of microbial genomes shed light on interconnected biogeochemical processes in an aquifer system.</title>
        <authorList>
            <person name="Anantharaman K."/>
            <person name="Brown C.T."/>
            <person name="Hug L.A."/>
            <person name="Sharon I."/>
            <person name="Castelle C.J."/>
            <person name="Probst A.J."/>
            <person name="Thomas B.C."/>
            <person name="Singh A."/>
            <person name="Wilkins M.J."/>
            <person name="Karaoz U."/>
            <person name="Brodie E.L."/>
            <person name="Williams K.H."/>
            <person name="Hubbard S.S."/>
            <person name="Banfield J.F."/>
        </authorList>
    </citation>
    <scope>NUCLEOTIDE SEQUENCE [LARGE SCALE GENOMIC DNA]</scope>
</reference>
<evidence type="ECO:0000259" key="3">
    <source>
        <dbReference type="Pfam" id="PF00675"/>
    </source>
</evidence>
<evidence type="ECO:0000256" key="1">
    <source>
        <dbReference type="ARBA" id="ARBA00007261"/>
    </source>
</evidence>
<dbReference type="AlphaFoldDB" id="A0A1F6XW10"/>
<dbReference type="PANTHER" id="PTHR11851:SF49">
    <property type="entry name" value="MITOCHONDRIAL-PROCESSING PEPTIDASE SUBUNIT ALPHA"/>
    <property type="match status" value="1"/>
</dbReference>
<evidence type="ECO:0000256" key="2">
    <source>
        <dbReference type="RuleBase" id="RU004447"/>
    </source>
</evidence>